<reference evidence="1 2" key="1">
    <citation type="submission" date="2019-03" db="EMBL/GenBank/DDBJ databases">
        <title>Single cell metagenomics reveals metabolic interactions within the superorganism composed of flagellate Streblomastix strix and complex community of Bacteroidetes bacteria on its surface.</title>
        <authorList>
            <person name="Treitli S.C."/>
            <person name="Kolisko M."/>
            <person name="Husnik F."/>
            <person name="Keeling P."/>
            <person name="Hampl V."/>
        </authorList>
    </citation>
    <scope>NUCLEOTIDE SEQUENCE [LARGE SCALE GENOMIC DNA]</scope>
    <source>
        <strain evidence="1">ST1C</strain>
    </source>
</reference>
<evidence type="ECO:0000313" key="2">
    <source>
        <dbReference type="Proteomes" id="UP000324800"/>
    </source>
</evidence>
<gene>
    <name evidence="1" type="ORF">EZS28_023442</name>
</gene>
<evidence type="ECO:0000313" key="1">
    <source>
        <dbReference type="EMBL" id="KAA6381031.1"/>
    </source>
</evidence>
<comment type="caution">
    <text evidence="1">The sequence shown here is derived from an EMBL/GenBank/DDBJ whole genome shotgun (WGS) entry which is preliminary data.</text>
</comment>
<organism evidence="1 2">
    <name type="scientific">Streblomastix strix</name>
    <dbReference type="NCBI Taxonomy" id="222440"/>
    <lineage>
        <taxon>Eukaryota</taxon>
        <taxon>Metamonada</taxon>
        <taxon>Preaxostyla</taxon>
        <taxon>Oxymonadida</taxon>
        <taxon>Streblomastigidae</taxon>
        <taxon>Streblomastix</taxon>
    </lineage>
</organism>
<name>A0A5J4VES8_9EUKA</name>
<accession>A0A5J4VES8</accession>
<dbReference type="AlphaFoldDB" id="A0A5J4VES8"/>
<dbReference type="EMBL" id="SNRW01007566">
    <property type="protein sequence ID" value="KAA6381031.1"/>
    <property type="molecule type" value="Genomic_DNA"/>
</dbReference>
<sequence length="80" mass="9135">MSSTSFDQLIIWDSSVNSKVNQETAILGIGDSRCYFDPYISLLQELVRLSYEVHEVANIEYACLDMSLEDRSENPVSLRE</sequence>
<proteinExistence type="predicted"/>
<dbReference type="Proteomes" id="UP000324800">
    <property type="component" value="Unassembled WGS sequence"/>
</dbReference>
<protein>
    <submittedName>
        <fullName evidence="1">Uncharacterized protein</fullName>
    </submittedName>
</protein>